<sequence>MGPCAVQSATVCAVNERPMRVFIHERRELVYKQPSRATAHRPHPHTHPRFPTNSPAMSTTSPRAEEDAKETVKPIFITLKVMDQEDRRIRHTIRMADKLQVVMDMYYAKAPDVTYGTGTFLFDGIRLKGDMTPMGLEMVDGDTVDFFPTPATWEWKAPATRVAGEYVTLKVQGTDGRAVYRTMLRTEELQGLMDFYYDRSHGRVQRGTGRFLFDGRRLRGWQTPAELQMEDGDEVNFFEELIGGAAGSGWDPPSSILA</sequence>
<reference evidence="3 4" key="3">
    <citation type="journal article" date="2013" name="Rice">
        <title>Improvement of the Oryza sativa Nipponbare reference genome using next generation sequence and optical map data.</title>
        <authorList>
            <person name="Kawahara Y."/>
            <person name="de la Bastide M."/>
            <person name="Hamilton J.P."/>
            <person name="Kanamori H."/>
            <person name="McCombie W.R."/>
            <person name="Ouyang S."/>
            <person name="Schwartz D.C."/>
            <person name="Tanaka T."/>
            <person name="Wu J."/>
            <person name="Zhou S."/>
            <person name="Childs K.L."/>
            <person name="Davidson R.M."/>
            <person name="Lin H."/>
            <person name="Quesada-Ocampo L."/>
            <person name="Vaillancourt B."/>
            <person name="Sakai H."/>
            <person name="Lee S.S."/>
            <person name="Kim J."/>
            <person name="Numa H."/>
            <person name="Itoh T."/>
            <person name="Buell C.R."/>
            <person name="Matsumoto T."/>
        </authorList>
    </citation>
    <scope>NUCLEOTIDE SEQUENCE [LARGE SCALE GENOMIC DNA]</scope>
    <source>
        <strain evidence="4">cv. Nipponbare</strain>
    </source>
</reference>
<dbReference type="InParanoid" id="A0A0P0X8C4"/>
<dbReference type="GO" id="GO:0031386">
    <property type="term" value="F:protein tag activity"/>
    <property type="evidence" value="ECO:0000318"/>
    <property type="project" value="GO_Central"/>
</dbReference>
<dbReference type="GO" id="GO:0005634">
    <property type="term" value="C:nucleus"/>
    <property type="evidence" value="ECO:0000318"/>
    <property type="project" value="GO_Central"/>
</dbReference>
<dbReference type="Pfam" id="PF11976">
    <property type="entry name" value="Rad60-SLD"/>
    <property type="match status" value="2"/>
</dbReference>
<protein>
    <submittedName>
        <fullName evidence="3">Os07g0574200 protein</fullName>
    </submittedName>
</protein>
<dbReference type="GO" id="GO:0016925">
    <property type="term" value="P:protein sumoylation"/>
    <property type="evidence" value="ECO:0000318"/>
    <property type="project" value="GO_Central"/>
</dbReference>
<dbReference type="Proteomes" id="UP000059680">
    <property type="component" value="Chromosome 7"/>
</dbReference>
<feature type="compositionally biased region" description="Basic residues" evidence="1">
    <location>
        <begin position="38"/>
        <end position="48"/>
    </location>
</feature>
<evidence type="ECO:0000313" key="3">
    <source>
        <dbReference type="EMBL" id="BAT02270.1"/>
    </source>
</evidence>
<dbReference type="CDD" id="cd01763">
    <property type="entry name" value="Ubl_SUMO_like"/>
    <property type="match status" value="1"/>
</dbReference>
<dbReference type="Gene3D" id="3.10.20.90">
    <property type="entry name" value="Phosphatidylinositol 3-kinase Catalytic Subunit, Chain A, domain 1"/>
    <property type="match status" value="2"/>
</dbReference>
<reference evidence="3 4" key="2">
    <citation type="journal article" date="2013" name="Plant Cell Physiol.">
        <title>Rice Annotation Project Database (RAP-DB): an integrative and interactive database for rice genomics.</title>
        <authorList>
            <person name="Sakai H."/>
            <person name="Lee S.S."/>
            <person name="Tanaka T."/>
            <person name="Numa H."/>
            <person name="Kim J."/>
            <person name="Kawahara Y."/>
            <person name="Wakimoto H."/>
            <person name="Yang C.C."/>
            <person name="Iwamoto M."/>
            <person name="Abe T."/>
            <person name="Yamada Y."/>
            <person name="Muto A."/>
            <person name="Inokuchi H."/>
            <person name="Ikemura T."/>
            <person name="Matsumoto T."/>
            <person name="Sasaki T."/>
            <person name="Itoh T."/>
        </authorList>
    </citation>
    <scope>NUCLEOTIDE SEQUENCE [LARGE SCALE GENOMIC DNA]</scope>
    <source>
        <strain evidence="4">cv. Nipponbare</strain>
    </source>
</reference>
<dbReference type="PROSITE" id="PS50053">
    <property type="entry name" value="UBIQUITIN_2"/>
    <property type="match status" value="1"/>
</dbReference>
<dbReference type="OMA" id="PADCEME"/>
<dbReference type="AlphaFoldDB" id="A0A0P0X8C4"/>
<evidence type="ECO:0000256" key="1">
    <source>
        <dbReference type="SAM" id="MobiDB-lite"/>
    </source>
</evidence>
<feature type="region of interest" description="Disordered" evidence="1">
    <location>
        <begin position="34"/>
        <end position="69"/>
    </location>
</feature>
<dbReference type="PANTHER" id="PTHR10562">
    <property type="entry name" value="SMALL UBIQUITIN-RELATED MODIFIER"/>
    <property type="match status" value="1"/>
</dbReference>
<dbReference type="GO" id="GO:0044389">
    <property type="term" value="F:ubiquitin-like protein ligase binding"/>
    <property type="evidence" value="ECO:0000318"/>
    <property type="project" value="GO_Central"/>
</dbReference>
<gene>
    <name evidence="3" type="ordered locus">Os07g0574200</name>
    <name evidence="3" type="ORF">OSNPB_070574200</name>
</gene>
<reference evidence="4" key="1">
    <citation type="journal article" date="2005" name="Nature">
        <title>The map-based sequence of the rice genome.</title>
        <authorList>
            <consortium name="International rice genome sequencing project (IRGSP)"/>
            <person name="Matsumoto T."/>
            <person name="Wu J."/>
            <person name="Kanamori H."/>
            <person name="Katayose Y."/>
            <person name="Fujisawa M."/>
            <person name="Namiki N."/>
            <person name="Mizuno H."/>
            <person name="Yamamoto K."/>
            <person name="Antonio B.A."/>
            <person name="Baba T."/>
            <person name="Sakata K."/>
            <person name="Nagamura Y."/>
            <person name="Aoki H."/>
            <person name="Arikawa K."/>
            <person name="Arita K."/>
            <person name="Bito T."/>
            <person name="Chiden Y."/>
            <person name="Fujitsuka N."/>
            <person name="Fukunaka R."/>
            <person name="Hamada M."/>
            <person name="Harada C."/>
            <person name="Hayashi A."/>
            <person name="Hijishita S."/>
            <person name="Honda M."/>
            <person name="Hosokawa S."/>
            <person name="Ichikawa Y."/>
            <person name="Idonuma A."/>
            <person name="Iijima M."/>
            <person name="Ikeda M."/>
            <person name="Ikeno M."/>
            <person name="Ito K."/>
            <person name="Ito S."/>
            <person name="Ito T."/>
            <person name="Ito Y."/>
            <person name="Ito Y."/>
            <person name="Iwabuchi A."/>
            <person name="Kamiya K."/>
            <person name="Karasawa W."/>
            <person name="Kurita K."/>
            <person name="Katagiri S."/>
            <person name="Kikuta A."/>
            <person name="Kobayashi H."/>
            <person name="Kobayashi N."/>
            <person name="Machita K."/>
            <person name="Maehara T."/>
            <person name="Masukawa M."/>
            <person name="Mizubayashi T."/>
            <person name="Mukai Y."/>
            <person name="Nagasaki H."/>
            <person name="Nagata Y."/>
            <person name="Naito S."/>
            <person name="Nakashima M."/>
            <person name="Nakama Y."/>
            <person name="Nakamichi Y."/>
            <person name="Nakamura M."/>
            <person name="Meguro A."/>
            <person name="Negishi M."/>
            <person name="Ohta I."/>
            <person name="Ohta T."/>
            <person name="Okamoto M."/>
            <person name="Ono N."/>
            <person name="Saji S."/>
            <person name="Sakaguchi M."/>
            <person name="Sakai K."/>
            <person name="Shibata M."/>
            <person name="Shimokawa T."/>
            <person name="Song J."/>
            <person name="Takazaki Y."/>
            <person name="Terasawa K."/>
            <person name="Tsugane M."/>
            <person name="Tsuji K."/>
            <person name="Ueda S."/>
            <person name="Waki K."/>
            <person name="Yamagata H."/>
            <person name="Yamamoto M."/>
            <person name="Yamamoto S."/>
            <person name="Yamane H."/>
            <person name="Yoshiki S."/>
            <person name="Yoshihara R."/>
            <person name="Yukawa K."/>
            <person name="Zhong H."/>
            <person name="Yano M."/>
            <person name="Yuan Q."/>
            <person name="Ouyang S."/>
            <person name="Liu J."/>
            <person name="Jones K.M."/>
            <person name="Gansberger K."/>
            <person name="Moffat K."/>
            <person name="Hill J."/>
            <person name="Bera J."/>
            <person name="Fadrosh D."/>
            <person name="Jin S."/>
            <person name="Johri S."/>
            <person name="Kim M."/>
            <person name="Overton L."/>
            <person name="Reardon M."/>
            <person name="Tsitrin T."/>
            <person name="Vuong H."/>
            <person name="Weaver B."/>
            <person name="Ciecko A."/>
            <person name="Tallon L."/>
            <person name="Jackson J."/>
            <person name="Pai G."/>
            <person name="Aken S.V."/>
            <person name="Utterback T."/>
            <person name="Reidmuller S."/>
            <person name="Feldblyum T."/>
            <person name="Hsiao J."/>
            <person name="Zismann V."/>
            <person name="Iobst S."/>
            <person name="de Vazeille A.R."/>
            <person name="Buell C.R."/>
            <person name="Ying K."/>
            <person name="Li Y."/>
            <person name="Lu T."/>
            <person name="Huang Y."/>
            <person name="Zhao Q."/>
            <person name="Feng Q."/>
            <person name="Zhang L."/>
            <person name="Zhu J."/>
            <person name="Weng Q."/>
            <person name="Mu J."/>
            <person name="Lu Y."/>
            <person name="Fan D."/>
            <person name="Liu Y."/>
            <person name="Guan J."/>
            <person name="Zhang Y."/>
            <person name="Yu S."/>
            <person name="Liu X."/>
            <person name="Zhang Y."/>
            <person name="Hong G."/>
            <person name="Han B."/>
            <person name="Choisne N."/>
            <person name="Demange N."/>
            <person name="Orjeda G."/>
            <person name="Samain S."/>
            <person name="Cattolico L."/>
            <person name="Pelletier E."/>
            <person name="Couloux A."/>
            <person name="Segurens B."/>
            <person name="Wincker P."/>
            <person name="D'Hont A."/>
            <person name="Scarpelli C."/>
            <person name="Weissenbach J."/>
            <person name="Salanoubat M."/>
            <person name="Quetier F."/>
            <person name="Yu Y."/>
            <person name="Kim H.R."/>
            <person name="Rambo T."/>
            <person name="Currie J."/>
            <person name="Collura K."/>
            <person name="Luo M."/>
            <person name="Yang T."/>
            <person name="Ammiraju J.S.S."/>
            <person name="Engler F."/>
            <person name="Soderlund C."/>
            <person name="Wing R.A."/>
            <person name="Palmer L.E."/>
            <person name="de la Bastide M."/>
            <person name="Spiegel L."/>
            <person name="Nascimento L."/>
            <person name="Zutavern T."/>
            <person name="O'Shaughnessy A."/>
            <person name="Dike S."/>
            <person name="Dedhia N."/>
            <person name="Preston R."/>
            <person name="Balija V."/>
            <person name="McCombie W.R."/>
            <person name="Chow T."/>
            <person name="Chen H."/>
            <person name="Chung M."/>
            <person name="Chen C."/>
            <person name="Shaw J."/>
            <person name="Wu H."/>
            <person name="Hsiao K."/>
            <person name="Chao Y."/>
            <person name="Chu M."/>
            <person name="Cheng C."/>
            <person name="Hour A."/>
            <person name="Lee P."/>
            <person name="Lin S."/>
            <person name="Lin Y."/>
            <person name="Liou J."/>
            <person name="Liu S."/>
            <person name="Hsing Y."/>
            <person name="Raghuvanshi S."/>
            <person name="Mohanty A."/>
            <person name="Bharti A.K."/>
            <person name="Gaur A."/>
            <person name="Gupta V."/>
            <person name="Kumar D."/>
            <person name="Ravi V."/>
            <person name="Vij S."/>
            <person name="Kapur A."/>
            <person name="Khurana P."/>
            <person name="Khurana P."/>
            <person name="Khurana J.P."/>
            <person name="Tyagi A.K."/>
            <person name="Gaikwad K."/>
            <person name="Singh A."/>
            <person name="Dalal V."/>
            <person name="Srivastava S."/>
            <person name="Dixit A."/>
            <person name="Pal A.K."/>
            <person name="Ghazi I.A."/>
            <person name="Yadav M."/>
            <person name="Pandit A."/>
            <person name="Bhargava A."/>
            <person name="Sureshbabu K."/>
            <person name="Batra K."/>
            <person name="Sharma T.R."/>
            <person name="Mohapatra T."/>
            <person name="Singh N.K."/>
            <person name="Messing J."/>
            <person name="Nelson A.B."/>
            <person name="Fuks G."/>
            <person name="Kavchok S."/>
            <person name="Keizer G."/>
            <person name="Linton E."/>
            <person name="Llaca V."/>
            <person name="Song R."/>
            <person name="Tanyolac B."/>
            <person name="Young S."/>
            <person name="Ho-Il K."/>
            <person name="Hahn J.H."/>
            <person name="Sangsakoo G."/>
            <person name="Vanavichit A."/>
            <person name="de Mattos Luiz.A.T."/>
            <person name="Zimmer P.D."/>
            <person name="Malone G."/>
            <person name="Dellagostin O."/>
            <person name="de Oliveira A.C."/>
            <person name="Bevan M."/>
            <person name="Bancroft I."/>
            <person name="Minx P."/>
            <person name="Cordum H."/>
            <person name="Wilson R."/>
            <person name="Cheng Z."/>
            <person name="Jin W."/>
            <person name="Jiang J."/>
            <person name="Leong S.A."/>
            <person name="Iwama H."/>
            <person name="Gojobori T."/>
            <person name="Itoh T."/>
            <person name="Niimura Y."/>
            <person name="Fujii Y."/>
            <person name="Habara T."/>
            <person name="Sakai H."/>
            <person name="Sato Y."/>
            <person name="Wilson G."/>
            <person name="Kumar K."/>
            <person name="McCouch S."/>
            <person name="Juretic N."/>
            <person name="Hoen D."/>
            <person name="Wright S."/>
            <person name="Bruskiewich R."/>
            <person name="Bureau T."/>
            <person name="Miyao A."/>
            <person name="Hirochika H."/>
            <person name="Nishikawa T."/>
            <person name="Kadowaki K."/>
            <person name="Sugiura M."/>
            <person name="Burr B."/>
            <person name="Sasaki T."/>
        </authorList>
    </citation>
    <scope>NUCLEOTIDE SEQUENCE [LARGE SCALE GENOMIC DNA]</scope>
    <source>
        <strain evidence="4">cv. Nipponbare</strain>
    </source>
</reference>
<dbReference type="InterPro" id="IPR000626">
    <property type="entry name" value="Ubiquitin-like_dom"/>
</dbReference>
<dbReference type="PaxDb" id="39947-A0A0P0X8C4"/>
<dbReference type="InterPro" id="IPR029071">
    <property type="entry name" value="Ubiquitin-like_domsf"/>
</dbReference>
<name>A0A0P0X8C4_ORYSJ</name>
<evidence type="ECO:0000259" key="2">
    <source>
        <dbReference type="PROSITE" id="PS50053"/>
    </source>
</evidence>
<keyword evidence="4" id="KW-1185">Reference proteome</keyword>
<feature type="compositionally biased region" description="Polar residues" evidence="1">
    <location>
        <begin position="53"/>
        <end position="62"/>
    </location>
</feature>
<accession>A0A0P0X8C4</accession>
<dbReference type="SUPFAM" id="SSF54236">
    <property type="entry name" value="Ubiquitin-like"/>
    <property type="match status" value="2"/>
</dbReference>
<feature type="domain" description="Ubiquitin-like" evidence="2">
    <location>
        <begin position="167"/>
        <end position="244"/>
    </location>
</feature>
<dbReference type="InterPro" id="IPR022617">
    <property type="entry name" value="Rad60/SUMO-like_dom"/>
</dbReference>
<dbReference type="STRING" id="39947.A0A0P0X8C4"/>
<organism evidence="3 4">
    <name type="scientific">Oryza sativa subsp. japonica</name>
    <name type="common">Rice</name>
    <dbReference type="NCBI Taxonomy" id="39947"/>
    <lineage>
        <taxon>Eukaryota</taxon>
        <taxon>Viridiplantae</taxon>
        <taxon>Streptophyta</taxon>
        <taxon>Embryophyta</taxon>
        <taxon>Tracheophyta</taxon>
        <taxon>Spermatophyta</taxon>
        <taxon>Magnoliopsida</taxon>
        <taxon>Liliopsida</taxon>
        <taxon>Poales</taxon>
        <taxon>Poaceae</taxon>
        <taxon>BOP clade</taxon>
        <taxon>Oryzoideae</taxon>
        <taxon>Oryzeae</taxon>
        <taxon>Oryzinae</taxon>
        <taxon>Oryza</taxon>
        <taxon>Oryza sativa</taxon>
    </lineage>
</organism>
<dbReference type="SMR" id="A0A0P0X8C4"/>
<dbReference type="eggNOG" id="KOG1769">
    <property type="taxonomic scope" value="Eukaryota"/>
</dbReference>
<evidence type="ECO:0000313" key="4">
    <source>
        <dbReference type="Proteomes" id="UP000059680"/>
    </source>
</evidence>
<dbReference type="EMBL" id="AP014963">
    <property type="protein sequence ID" value="BAT02270.1"/>
    <property type="molecule type" value="Genomic_DNA"/>
</dbReference>
<proteinExistence type="predicted"/>